<protein>
    <submittedName>
        <fullName evidence="13">RIC3 domain-containing protein</fullName>
    </submittedName>
</protein>
<evidence type="ECO:0000256" key="7">
    <source>
        <dbReference type="SAM" id="Coils"/>
    </source>
</evidence>
<evidence type="ECO:0000256" key="8">
    <source>
        <dbReference type="SAM" id="MobiDB-lite"/>
    </source>
</evidence>
<evidence type="ECO:0000256" key="5">
    <source>
        <dbReference type="ARBA" id="ARBA00022989"/>
    </source>
</evidence>
<evidence type="ECO:0000256" key="6">
    <source>
        <dbReference type="ARBA" id="ARBA00023136"/>
    </source>
</evidence>
<dbReference type="GO" id="GO:0007271">
    <property type="term" value="P:synaptic transmission, cholinergic"/>
    <property type="evidence" value="ECO:0007669"/>
    <property type="project" value="TreeGrafter"/>
</dbReference>
<evidence type="ECO:0000256" key="9">
    <source>
        <dbReference type="SAM" id="Phobius"/>
    </source>
</evidence>
<dbReference type="PANTHER" id="PTHR21723">
    <property type="entry name" value="RESISTANCE TO INHIBITORS OF CHOLINESTERASE PROTEIN 3 RIC3"/>
    <property type="match status" value="1"/>
</dbReference>
<dbReference type="GO" id="GO:0005789">
    <property type="term" value="C:endoplasmic reticulum membrane"/>
    <property type="evidence" value="ECO:0007669"/>
    <property type="project" value="UniProtKB-SubCell"/>
</dbReference>
<dbReference type="OrthoDB" id="10070774at2759"/>
<dbReference type="PANTHER" id="PTHR21723:SF3">
    <property type="entry name" value="PROTEIN RIC-3"/>
    <property type="match status" value="1"/>
</dbReference>
<keyword evidence="3 9" id="KW-0812">Transmembrane</keyword>
<dbReference type="EMBL" id="UYYF01000153">
    <property type="protein sequence ID" value="VDM96650.1"/>
    <property type="molecule type" value="Genomic_DNA"/>
</dbReference>
<evidence type="ECO:0000313" key="12">
    <source>
        <dbReference type="Proteomes" id="UP000276776"/>
    </source>
</evidence>
<dbReference type="GO" id="GO:0045202">
    <property type="term" value="C:synapse"/>
    <property type="evidence" value="ECO:0007669"/>
    <property type="project" value="GOC"/>
</dbReference>
<evidence type="ECO:0000313" key="11">
    <source>
        <dbReference type="EMBL" id="VDM96650.1"/>
    </source>
</evidence>
<feature type="transmembrane region" description="Helical" evidence="9">
    <location>
        <begin position="110"/>
        <end position="131"/>
    </location>
</feature>
<feature type="compositionally biased region" description="Polar residues" evidence="8">
    <location>
        <begin position="254"/>
        <end position="267"/>
    </location>
</feature>
<dbReference type="Pfam" id="PF15361">
    <property type="entry name" value="RIC3"/>
    <property type="match status" value="1"/>
</dbReference>
<comment type="subcellular location">
    <subcellularLocation>
        <location evidence="1">Endoplasmic reticulum membrane</location>
    </subcellularLocation>
</comment>
<dbReference type="GO" id="GO:0043025">
    <property type="term" value="C:neuronal cell body"/>
    <property type="evidence" value="ECO:0007669"/>
    <property type="project" value="TreeGrafter"/>
</dbReference>
<feature type="region of interest" description="Disordered" evidence="8">
    <location>
        <begin position="137"/>
        <end position="162"/>
    </location>
</feature>
<dbReference type="GO" id="GO:0034394">
    <property type="term" value="P:protein localization to cell surface"/>
    <property type="evidence" value="ECO:0007669"/>
    <property type="project" value="TreeGrafter"/>
</dbReference>
<dbReference type="WBParaSite" id="TCLT_0000129101-mRNA-1">
    <property type="protein sequence ID" value="TCLT_0000129101-mRNA-1"/>
    <property type="gene ID" value="TCLT_0000129101"/>
</dbReference>
<evidence type="ECO:0000259" key="10">
    <source>
        <dbReference type="Pfam" id="PF15361"/>
    </source>
</evidence>
<feature type="region of interest" description="Disordered" evidence="8">
    <location>
        <begin position="251"/>
        <end position="305"/>
    </location>
</feature>
<dbReference type="STRING" id="103827.A0A0N5CMB6"/>
<dbReference type="InterPro" id="IPR026160">
    <property type="entry name" value="Ric3"/>
</dbReference>
<dbReference type="Proteomes" id="UP000276776">
    <property type="component" value="Unassembled WGS sequence"/>
</dbReference>
<comment type="similarity">
    <text evidence="2">Belongs to the ric-3 family.</text>
</comment>
<evidence type="ECO:0000256" key="3">
    <source>
        <dbReference type="ARBA" id="ARBA00022692"/>
    </source>
</evidence>
<feature type="coiled-coil region" evidence="7">
    <location>
        <begin position="172"/>
        <end position="199"/>
    </location>
</feature>
<keyword evidence="4" id="KW-0256">Endoplasmic reticulum</keyword>
<proteinExistence type="inferred from homology"/>
<dbReference type="AlphaFoldDB" id="A0A0N5CMB6"/>
<dbReference type="OMA" id="IIMCFAM"/>
<reference evidence="11 12" key="2">
    <citation type="submission" date="2018-11" db="EMBL/GenBank/DDBJ databases">
        <authorList>
            <consortium name="Pathogen Informatics"/>
        </authorList>
    </citation>
    <scope>NUCLEOTIDE SEQUENCE [LARGE SCALE GENOMIC DNA]</scope>
</reference>
<feature type="transmembrane region" description="Helical" evidence="9">
    <location>
        <begin position="21"/>
        <end position="43"/>
    </location>
</feature>
<reference evidence="13" key="1">
    <citation type="submission" date="2017-02" db="UniProtKB">
        <authorList>
            <consortium name="WormBaseParasite"/>
        </authorList>
    </citation>
    <scope>IDENTIFICATION</scope>
</reference>
<dbReference type="GO" id="GO:0043005">
    <property type="term" value="C:neuron projection"/>
    <property type="evidence" value="ECO:0007669"/>
    <property type="project" value="TreeGrafter"/>
</dbReference>
<accession>A0A0N5CMB6</accession>
<organism evidence="13">
    <name type="scientific">Thelazia callipaeda</name>
    <name type="common">Oriental eyeworm</name>
    <name type="synonym">Parasitic nematode</name>
    <dbReference type="NCBI Taxonomy" id="103827"/>
    <lineage>
        <taxon>Eukaryota</taxon>
        <taxon>Metazoa</taxon>
        <taxon>Ecdysozoa</taxon>
        <taxon>Nematoda</taxon>
        <taxon>Chromadorea</taxon>
        <taxon>Rhabditida</taxon>
        <taxon>Spirurina</taxon>
        <taxon>Spiruromorpha</taxon>
        <taxon>Thelazioidea</taxon>
        <taxon>Thelaziidae</taxon>
        <taxon>Thelazia</taxon>
    </lineage>
</organism>
<keyword evidence="6 9" id="KW-0472">Membrane</keyword>
<keyword evidence="5 9" id="KW-1133">Transmembrane helix</keyword>
<evidence type="ECO:0000256" key="4">
    <source>
        <dbReference type="ARBA" id="ARBA00022824"/>
    </source>
</evidence>
<sequence>MNASSEGKFCRRRRTYSEEESQLSGWKLGVIVGVIIMCFAMLYPSMLHPLVTSLFLRTSPTPKTITNRPPIHPAMTSARFRPGLHQGLHYMRMAASQSDNTPSFTSSKGMFAWMLPIYTVGVVAFLIYTLIKSKKKRRTRRHNHSSTETESEDDFNHFNGRAGSTHIGKRKLEGLQERLKQTEIAMEKILEQLNTISTEAANVAKRSLMTETDNDNEDSVRRDVDQQDGKTEQYLRDLEEALRDFKQLSKKYRSQGQNDSSTVSDADSCNDESMEGCATTVKINKDSEGHKQNASNQYPKKRPKT</sequence>
<keyword evidence="12" id="KW-1185">Reference proteome</keyword>
<feature type="domain" description="Resistance to inhibitors of cholinesterase protein 3 N-terminal" evidence="10">
    <location>
        <begin position="35"/>
        <end position="191"/>
    </location>
</feature>
<feature type="compositionally biased region" description="Basic and acidic residues" evidence="8">
    <location>
        <begin position="218"/>
        <end position="230"/>
    </location>
</feature>
<feature type="region of interest" description="Disordered" evidence="8">
    <location>
        <begin position="208"/>
        <end position="230"/>
    </location>
</feature>
<gene>
    <name evidence="11" type="ORF">TCLT_LOCUS1292</name>
</gene>
<evidence type="ECO:0000256" key="1">
    <source>
        <dbReference type="ARBA" id="ARBA00004586"/>
    </source>
</evidence>
<evidence type="ECO:0000313" key="13">
    <source>
        <dbReference type="WBParaSite" id="TCLT_0000129101-mRNA-1"/>
    </source>
</evidence>
<dbReference type="InterPro" id="IPR032763">
    <property type="entry name" value="RIC3_N"/>
</dbReference>
<name>A0A0N5CMB6_THECL</name>
<keyword evidence="7" id="KW-0175">Coiled coil</keyword>
<evidence type="ECO:0000256" key="2">
    <source>
        <dbReference type="ARBA" id="ARBA00008538"/>
    </source>
</evidence>